<organism evidence="12 13">
    <name type="scientific">Providencia huashanensis</name>
    <dbReference type="NCBI Taxonomy" id="3037798"/>
    <lineage>
        <taxon>Bacteria</taxon>
        <taxon>Pseudomonadati</taxon>
        <taxon>Pseudomonadota</taxon>
        <taxon>Gammaproteobacteria</taxon>
        <taxon>Enterobacterales</taxon>
        <taxon>Morganellaceae</taxon>
        <taxon>Providencia</taxon>
    </lineage>
</organism>
<accession>A0AA42K151</accession>
<proteinExistence type="inferred from homology"/>
<dbReference type="SMART" id="SM00220">
    <property type="entry name" value="S_TKc"/>
    <property type="match status" value="1"/>
</dbReference>
<keyword evidence="1 12" id="KW-0808">Transferase</keyword>
<protein>
    <recommendedName>
        <fullName evidence="6">mitogen-activated protein kinase kinase</fullName>
        <ecNumber evidence="6">2.7.12.2</ecNumber>
    </recommendedName>
</protein>
<evidence type="ECO:0000313" key="12">
    <source>
        <dbReference type="EMBL" id="MDG4695657.1"/>
    </source>
</evidence>
<keyword evidence="3 12" id="KW-0418">Kinase</keyword>
<dbReference type="InterPro" id="IPR000719">
    <property type="entry name" value="Prot_kinase_dom"/>
</dbReference>
<evidence type="ECO:0000256" key="3">
    <source>
        <dbReference type="ARBA" id="ARBA00022777"/>
    </source>
</evidence>
<evidence type="ECO:0000313" key="13">
    <source>
        <dbReference type="Proteomes" id="UP001156701"/>
    </source>
</evidence>
<keyword evidence="2 10" id="KW-0547">Nucleotide-binding</keyword>
<evidence type="ECO:0000256" key="7">
    <source>
        <dbReference type="ARBA" id="ARBA00049014"/>
    </source>
</evidence>
<evidence type="ECO:0000256" key="4">
    <source>
        <dbReference type="ARBA" id="ARBA00022840"/>
    </source>
</evidence>
<evidence type="ECO:0000256" key="8">
    <source>
        <dbReference type="ARBA" id="ARBA00049299"/>
    </source>
</evidence>
<dbReference type="Gene3D" id="3.30.200.20">
    <property type="entry name" value="Phosphorylase Kinase, domain 1"/>
    <property type="match status" value="1"/>
</dbReference>
<dbReference type="Gene3D" id="1.10.510.10">
    <property type="entry name" value="Transferase(Phosphotransferase) domain 1"/>
    <property type="match status" value="1"/>
</dbReference>
<dbReference type="InterPro" id="IPR017441">
    <property type="entry name" value="Protein_kinase_ATP_BS"/>
</dbReference>
<comment type="similarity">
    <text evidence="5">Belongs to the protein kinase superfamily. STE Ser/Thr protein kinase family. MAP kinase kinase subfamily.</text>
</comment>
<dbReference type="Pfam" id="PF00069">
    <property type="entry name" value="Pkinase"/>
    <property type="match status" value="1"/>
</dbReference>
<comment type="catalytic activity">
    <reaction evidence="7">
        <text>L-seryl-[protein] + ATP = O-phospho-L-seryl-[protein] + ADP + H(+)</text>
        <dbReference type="Rhea" id="RHEA:17989"/>
        <dbReference type="Rhea" id="RHEA-COMP:9863"/>
        <dbReference type="Rhea" id="RHEA-COMP:11604"/>
        <dbReference type="ChEBI" id="CHEBI:15378"/>
        <dbReference type="ChEBI" id="CHEBI:29999"/>
        <dbReference type="ChEBI" id="CHEBI:30616"/>
        <dbReference type="ChEBI" id="CHEBI:83421"/>
        <dbReference type="ChEBI" id="CHEBI:456216"/>
        <dbReference type="EC" id="2.7.12.2"/>
    </reaction>
</comment>
<dbReference type="RefSeq" id="WP_272677516.1">
    <property type="nucleotide sequence ID" value="NZ_JARRYG010000004.1"/>
</dbReference>
<dbReference type="CDD" id="cd14014">
    <property type="entry name" value="STKc_PknB_like"/>
    <property type="match status" value="1"/>
</dbReference>
<evidence type="ECO:0000256" key="5">
    <source>
        <dbReference type="ARBA" id="ARBA00038035"/>
    </source>
</evidence>
<dbReference type="InterPro" id="IPR011009">
    <property type="entry name" value="Kinase-like_dom_sf"/>
</dbReference>
<dbReference type="PROSITE" id="PS50011">
    <property type="entry name" value="PROTEIN_KINASE_DOM"/>
    <property type="match status" value="1"/>
</dbReference>
<comment type="catalytic activity">
    <reaction evidence="9">
        <text>L-tyrosyl-[protein] + ATP = O-phospho-L-tyrosyl-[protein] + ADP + H(+)</text>
        <dbReference type="Rhea" id="RHEA:10596"/>
        <dbReference type="Rhea" id="RHEA-COMP:10136"/>
        <dbReference type="Rhea" id="RHEA-COMP:20101"/>
        <dbReference type="ChEBI" id="CHEBI:15378"/>
        <dbReference type="ChEBI" id="CHEBI:30616"/>
        <dbReference type="ChEBI" id="CHEBI:46858"/>
        <dbReference type="ChEBI" id="CHEBI:61978"/>
        <dbReference type="ChEBI" id="CHEBI:456216"/>
        <dbReference type="EC" id="2.7.12.2"/>
    </reaction>
</comment>
<feature type="domain" description="Protein kinase" evidence="11">
    <location>
        <begin position="10"/>
        <end position="249"/>
    </location>
</feature>
<comment type="catalytic activity">
    <reaction evidence="8">
        <text>L-threonyl-[protein] + ATP = O-phospho-L-threonyl-[protein] + ADP + H(+)</text>
        <dbReference type="Rhea" id="RHEA:46608"/>
        <dbReference type="Rhea" id="RHEA-COMP:11060"/>
        <dbReference type="Rhea" id="RHEA-COMP:11605"/>
        <dbReference type="ChEBI" id="CHEBI:15378"/>
        <dbReference type="ChEBI" id="CHEBI:30013"/>
        <dbReference type="ChEBI" id="CHEBI:30616"/>
        <dbReference type="ChEBI" id="CHEBI:61977"/>
        <dbReference type="ChEBI" id="CHEBI:456216"/>
        <dbReference type="EC" id="2.7.12.2"/>
    </reaction>
</comment>
<keyword evidence="4 10" id="KW-0067">ATP-binding</keyword>
<dbReference type="SUPFAM" id="SSF56112">
    <property type="entry name" value="Protein kinase-like (PK-like)"/>
    <property type="match status" value="1"/>
</dbReference>
<evidence type="ECO:0000256" key="6">
    <source>
        <dbReference type="ARBA" id="ARBA00038999"/>
    </source>
</evidence>
<sequence>MDEHFGNYIIRPISEIGRGEFGYVELVTLYSLSGNECGDYARKVFSPKKVELIDNFKKRFRLEVISQSKCVHNNIVPVYLHNLKIDRPWFIMDKAEVDFETELKRETLTFFDKINIARMLLDGLNFIHKSGYIHRDIKPQNVLKFKDGTYKISDFGLVKDLSPDKDSTNLTLVKTFMGTKHYCAPEILIECEYSRQTDIYALGKMLNELSYKNKNVDNILKKCVKMEKEERYQSVDDIINDFEAISWGL</sequence>
<evidence type="ECO:0000256" key="2">
    <source>
        <dbReference type="ARBA" id="ARBA00022741"/>
    </source>
</evidence>
<evidence type="ECO:0000256" key="9">
    <source>
        <dbReference type="ARBA" id="ARBA00051693"/>
    </source>
</evidence>
<feature type="binding site" evidence="10">
    <location>
        <position position="49"/>
    </location>
    <ligand>
        <name>ATP</name>
        <dbReference type="ChEBI" id="CHEBI:30616"/>
    </ligand>
</feature>
<name>A0AA42K151_9GAMM</name>
<dbReference type="Proteomes" id="UP001156701">
    <property type="component" value="Unassembled WGS sequence"/>
</dbReference>
<dbReference type="PANTHER" id="PTHR48013">
    <property type="entry name" value="DUAL SPECIFICITY MITOGEN-ACTIVATED PROTEIN KINASE KINASE 5-RELATED"/>
    <property type="match status" value="1"/>
</dbReference>
<dbReference type="GO" id="GO:0004672">
    <property type="term" value="F:protein kinase activity"/>
    <property type="evidence" value="ECO:0007669"/>
    <property type="project" value="InterPro"/>
</dbReference>
<evidence type="ECO:0000259" key="11">
    <source>
        <dbReference type="PROSITE" id="PS50011"/>
    </source>
</evidence>
<comment type="caution">
    <text evidence="12">The sequence shown here is derived from an EMBL/GenBank/DDBJ whole genome shotgun (WGS) entry which is preliminary data.</text>
</comment>
<dbReference type="EMBL" id="JARRYG010000004">
    <property type="protein sequence ID" value="MDG4695657.1"/>
    <property type="molecule type" value="Genomic_DNA"/>
</dbReference>
<dbReference type="PROSITE" id="PS00107">
    <property type="entry name" value="PROTEIN_KINASE_ATP"/>
    <property type="match status" value="1"/>
</dbReference>
<dbReference type="AlphaFoldDB" id="A0AA42K151"/>
<reference evidence="12" key="1">
    <citation type="submission" date="2023-03" db="EMBL/GenBank/DDBJ databases">
        <title>a new species belonging to Providencia genus.</title>
        <authorList>
            <person name="Yang W."/>
            <person name="Hu F."/>
            <person name="Shen S."/>
            <person name="Ding L."/>
            <person name="Yin D."/>
        </authorList>
    </citation>
    <scope>NUCLEOTIDE SEQUENCE</scope>
    <source>
        <strain evidence="12">CRE-3FA-0001</strain>
    </source>
</reference>
<evidence type="ECO:0000256" key="1">
    <source>
        <dbReference type="ARBA" id="ARBA00022679"/>
    </source>
</evidence>
<gene>
    <name evidence="12" type="ORF">P7V44_05320</name>
</gene>
<dbReference type="GO" id="GO:0005524">
    <property type="term" value="F:ATP binding"/>
    <property type="evidence" value="ECO:0007669"/>
    <property type="project" value="UniProtKB-UniRule"/>
</dbReference>
<dbReference type="EC" id="2.7.12.2" evidence="6"/>
<dbReference type="PANTHER" id="PTHR48013:SF9">
    <property type="entry name" value="DUAL SPECIFICITY MITOGEN-ACTIVATED PROTEIN KINASE KINASE 5"/>
    <property type="match status" value="1"/>
</dbReference>
<evidence type="ECO:0000256" key="10">
    <source>
        <dbReference type="PROSITE-ProRule" id="PRU10141"/>
    </source>
</evidence>